<evidence type="ECO:0000313" key="3">
    <source>
        <dbReference type="Proteomes" id="UP000464597"/>
    </source>
</evidence>
<protein>
    <submittedName>
        <fullName evidence="2">Alpha/beta fold hydrolase</fullName>
    </submittedName>
</protein>
<feature type="domain" description="AB hydrolase-1" evidence="1">
    <location>
        <begin position="22"/>
        <end position="149"/>
    </location>
</feature>
<keyword evidence="2" id="KW-0378">Hydrolase</keyword>
<dbReference type="Proteomes" id="UP000464597">
    <property type="component" value="Chromosome"/>
</dbReference>
<dbReference type="GO" id="GO:0016787">
    <property type="term" value="F:hydrolase activity"/>
    <property type="evidence" value="ECO:0007669"/>
    <property type="project" value="UniProtKB-KW"/>
</dbReference>
<organism evidence="2 3">
    <name type="scientific">Rathayibacter festucae</name>
    <dbReference type="NCBI Taxonomy" id="110937"/>
    <lineage>
        <taxon>Bacteria</taxon>
        <taxon>Bacillati</taxon>
        <taxon>Actinomycetota</taxon>
        <taxon>Actinomycetes</taxon>
        <taxon>Micrococcales</taxon>
        <taxon>Microbacteriaceae</taxon>
        <taxon>Rathayibacter</taxon>
    </lineage>
</organism>
<accession>A0ABX6H2X2</accession>
<dbReference type="Gene3D" id="3.40.50.1820">
    <property type="entry name" value="alpha/beta hydrolase"/>
    <property type="match status" value="1"/>
</dbReference>
<dbReference type="RefSeq" id="WP_123444749.1">
    <property type="nucleotide sequence ID" value="NZ_CP047180.1"/>
</dbReference>
<keyword evidence="3" id="KW-1185">Reference proteome</keyword>
<evidence type="ECO:0000313" key="2">
    <source>
        <dbReference type="EMBL" id="QHC64148.1"/>
    </source>
</evidence>
<reference evidence="3" key="1">
    <citation type="submission" date="2019-12" db="EMBL/GenBank/DDBJ databases">
        <title>Complete and draft genome sequences of new strains and members of some known species of the genus Rathayibacter isolated from plants.</title>
        <authorList>
            <person name="Tarlachkov S.V."/>
            <person name="Starodumova I.P."/>
            <person name="Dorofeeva L.V."/>
            <person name="Prisyazhnaya N.V."/>
            <person name="Leyn S."/>
            <person name="Zlamal J."/>
            <person name="Elan M."/>
            <person name="Osterman A.L."/>
            <person name="Nadler S."/>
            <person name="Subbotin S.A."/>
            <person name="Evtushenko L.I."/>
        </authorList>
    </citation>
    <scope>NUCLEOTIDE SEQUENCE [LARGE SCALE GENOMIC DNA]</scope>
    <source>
        <strain evidence="3">VKM Ac-2802</strain>
    </source>
</reference>
<dbReference type="EMBL" id="CP047180">
    <property type="protein sequence ID" value="QHC64148.1"/>
    <property type="molecule type" value="Genomic_DNA"/>
</dbReference>
<evidence type="ECO:0000259" key="1">
    <source>
        <dbReference type="Pfam" id="PF00561"/>
    </source>
</evidence>
<dbReference type="Pfam" id="PF00561">
    <property type="entry name" value="Abhydrolase_1"/>
    <property type="match status" value="1"/>
</dbReference>
<name>A0ABX6H2X2_9MICO</name>
<dbReference type="PANTHER" id="PTHR43798">
    <property type="entry name" value="MONOACYLGLYCEROL LIPASE"/>
    <property type="match status" value="1"/>
</dbReference>
<gene>
    <name evidence="2" type="ORF">GSU69_16625</name>
</gene>
<proteinExistence type="predicted"/>
<dbReference type="InterPro" id="IPR029058">
    <property type="entry name" value="AB_hydrolase_fold"/>
</dbReference>
<dbReference type="InterPro" id="IPR000073">
    <property type="entry name" value="AB_hydrolase_1"/>
</dbReference>
<dbReference type="InterPro" id="IPR050266">
    <property type="entry name" value="AB_hydrolase_sf"/>
</dbReference>
<dbReference type="SUPFAM" id="SSF53474">
    <property type="entry name" value="alpha/beta-Hydrolases"/>
    <property type="match status" value="1"/>
</dbReference>
<sequence>MRGYVDTDWGQLHYRRSGSGGPAIVLLHESPRTSAVYEPVLDALGAHATTIAFDTPGFGQSDSAPADQPLAEYARILVQGLDALGVGEFVPVGMKTGSSLATAIAIALLGTGRVRRAVLYALEEPEPAAMEHWAQNWAPELPVTADGAVLRYLWDKNVGLYGTDDPRALAGCVADTLGNLERYNSIYPAVFRGRAKTWADNLALVEAGVELTVLQPPWARMTLDVPIEFSRMPGTRVVEMPVSGQFPARAPREFTAAVLAAVGAPVPA</sequence>